<dbReference type="Pfam" id="PF03259">
    <property type="entry name" value="Robl_LC7"/>
    <property type="match status" value="1"/>
</dbReference>
<reference evidence="2 3" key="1">
    <citation type="submission" date="2007-08" db="EMBL/GenBank/DDBJ databases">
        <title>Complete sequence of Roseiflexus castenholzii DSM 13941.</title>
        <authorList>
            <consortium name="US DOE Joint Genome Institute"/>
            <person name="Copeland A."/>
            <person name="Lucas S."/>
            <person name="Lapidus A."/>
            <person name="Barry K."/>
            <person name="Glavina del Rio T."/>
            <person name="Dalin E."/>
            <person name="Tice H."/>
            <person name="Pitluck S."/>
            <person name="Thompson L.S."/>
            <person name="Brettin T."/>
            <person name="Bruce D."/>
            <person name="Detter J.C."/>
            <person name="Han C."/>
            <person name="Tapia R."/>
            <person name="Schmutz J."/>
            <person name="Larimer F."/>
            <person name="Land M."/>
            <person name="Hauser L."/>
            <person name="Kyrpides N."/>
            <person name="Mikhailova N."/>
            <person name="Bryant D.A."/>
            <person name="Hanada S."/>
            <person name="Tsukatani Y."/>
            <person name="Richardson P."/>
        </authorList>
    </citation>
    <scope>NUCLEOTIDE SEQUENCE [LARGE SCALE GENOMIC DNA]</scope>
    <source>
        <strain evidence="3">DSM 13941 / HLO8</strain>
    </source>
</reference>
<gene>
    <name evidence="2" type="ordered locus">Rcas_3233</name>
</gene>
<accession>A7NNZ2</accession>
<dbReference type="Gene3D" id="3.30.450.30">
    <property type="entry name" value="Dynein light chain 2a, cytoplasmic"/>
    <property type="match status" value="1"/>
</dbReference>
<evidence type="ECO:0000313" key="2">
    <source>
        <dbReference type="EMBL" id="ABU59287.1"/>
    </source>
</evidence>
<dbReference type="KEGG" id="rca:Rcas_3233"/>
<dbReference type="HOGENOM" id="CLU_118613_1_2_0"/>
<feature type="domain" description="Roadblock/LAMTOR2" evidence="1">
    <location>
        <begin position="9"/>
        <end position="99"/>
    </location>
</feature>
<name>A7NNZ2_ROSCS</name>
<evidence type="ECO:0000259" key="1">
    <source>
        <dbReference type="SMART" id="SM00960"/>
    </source>
</evidence>
<dbReference type="eggNOG" id="COG2018">
    <property type="taxonomic scope" value="Bacteria"/>
</dbReference>
<dbReference type="Proteomes" id="UP000000263">
    <property type="component" value="Chromosome"/>
</dbReference>
<dbReference type="InterPro" id="IPR004942">
    <property type="entry name" value="Roadblock/LAMTOR2_dom"/>
</dbReference>
<dbReference type="EMBL" id="CP000804">
    <property type="protein sequence ID" value="ABU59287.1"/>
    <property type="molecule type" value="Genomic_DNA"/>
</dbReference>
<keyword evidence="3" id="KW-1185">Reference proteome</keyword>
<dbReference type="SUPFAM" id="SSF103196">
    <property type="entry name" value="Roadblock/LC7 domain"/>
    <property type="match status" value="1"/>
</dbReference>
<sequence length="123" mass="12819">MASRQEQIMAVIDQLMTNTGTDVVGAAAVGLDGISFASRMSADVSNERVAAVAATIMGVTRRVGGELKIGLAEEIIIKANKGLFMVLPAGDQSLLAVNLRQDANLGLVRLEARDAARAIGQIV</sequence>
<dbReference type="STRING" id="383372.Rcas_3233"/>
<dbReference type="SMART" id="SM00960">
    <property type="entry name" value="Robl_LC7"/>
    <property type="match status" value="1"/>
</dbReference>
<proteinExistence type="predicted"/>
<protein>
    <submittedName>
        <fullName evidence="2">Roadblock/LC7 family protein</fullName>
    </submittedName>
</protein>
<dbReference type="AlphaFoldDB" id="A7NNZ2"/>
<organism evidence="2 3">
    <name type="scientific">Roseiflexus castenholzii (strain DSM 13941 / HLO8)</name>
    <dbReference type="NCBI Taxonomy" id="383372"/>
    <lineage>
        <taxon>Bacteria</taxon>
        <taxon>Bacillati</taxon>
        <taxon>Chloroflexota</taxon>
        <taxon>Chloroflexia</taxon>
        <taxon>Chloroflexales</taxon>
        <taxon>Roseiflexineae</taxon>
        <taxon>Roseiflexaceae</taxon>
        <taxon>Roseiflexus</taxon>
    </lineage>
</organism>
<dbReference type="OrthoDB" id="3727201at2"/>
<evidence type="ECO:0000313" key="3">
    <source>
        <dbReference type="Proteomes" id="UP000000263"/>
    </source>
</evidence>